<feature type="region of interest" description="Disordered" evidence="2">
    <location>
        <begin position="47"/>
        <end position="82"/>
    </location>
</feature>
<feature type="chain" id="PRO_5034964647" description="C2H2-type domain-containing protein" evidence="3">
    <location>
        <begin position="35"/>
        <end position="1216"/>
    </location>
</feature>
<dbReference type="OrthoDB" id="2687259at2759"/>
<keyword evidence="6" id="KW-1185">Reference proteome</keyword>
<evidence type="ECO:0000256" key="2">
    <source>
        <dbReference type="SAM" id="MobiDB-lite"/>
    </source>
</evidence>
<dbReference type="InterPro" id="IPR013087">
    <property type="entry name" value="Znf_C2H2_type"/>
</dbReference>
<evidence type="ECO:0000256" key="1">
    <source>
        <dbReference type="PROSITE-ProRule" id="PRU00042"/>
    </source>
</evidence>
<feature type="domain" description="C2H2-type" evidence="4">
    <location>
        <begin position="37"/>
        <end position="75"/>
    </location>
</feature>
<evidence type="ECO:0000313" key="5">
    <source>
        <dbReference type="EMBL" id="KAF5339071.1"/>
    </source>
</evidence>
<dbReference type="PROSITE" id="PS50157">
    <property type="entry name" value="ZINC_FINGER_C2H2_2"/>
    <property type="match status" value="1"/>
</dbReference>
<sequence>MRQSSTSLDTNGLPAELMQRVVILTLLLLCLIMSDQFTCPDCSEQFQSNRGLSRHRNGCAYKNSGRATTHTKVRKRERATDVTVERNQSIPAALPESLPVAEPVAEAPIAPKPKPKPKSAVVPVPKPQPTALKPSQTGRVRFLPSKFQDNLPSLSKEVKLTFVPPDPPIQPKSPQIIPKPTPPSPEPARSPTPTDPILNYVNTEPDEFGVYRSYPKPPTSAPDTNIPIEDICEGHGFPCPPPKEPPPIFGKAATQLKDTLGPFPNVTVFRLMDWHYSRDTKSIGDLDDLVKNVFLPDDFSKSHLEGFSAKKVLQDIDDFGGFQYTLKAEDGWYEASVKLPLPAEGVKQSEAEAPLFEIPGVYFRKPLEVIKSVFQSEASQNFHYTPFRLYQQSPDADFPSPNDTRLHQELYNSDAYIEDAPTITHLKRELMHAVWALILDPEFMHAYEHGIKLKCGDGVERRLFPRFFTYSADYPEKILLATIRHLGKFPCPHCFVEKHQIRLLGTVWDKKRRIQKPREDTGYRQNMIESIRRWIFDTGYSIASQAVEQFLQPYSWVPTRNIFSERFAKFGLNFYNLFVPDVLHELELGVWKALFTHLLRILFAIGGDSIQRMNKRVPPFGRDTIRRIQNNASAMKQMAARDFEDLLQISLPVFEGLVPDHEKDIQDLLFDMAALHCLAKFRLHSDTTLQMLDNATTELGRSLRKFEEKVCKSYVTKELPKETAARGRKKANAVEKEKGRSAKGKGKQKATGEEDETVTSPGARQRTFSLDTYKIHAIGYYATFILRVGTTDSYSTQIGELEHKRVKRFYARTNKTFQYVRQVTAHEKRKRIIEQLKNRQEAVKEDSIAVPFHHSDPLPPSSPHLRYKISADNSQWLNIPQWMNQHEDDPAVTNFYSKLRAHIFARLTKRPEDDTITWQDRSLVKIRHSRMYCHKVLRVHYTTYDMRRSLDSINPRTHSDVMVLSSNPKHDGHPYWYCRVLGIFHVNVSFNNQEVGQLDFLWVRWFDLDQKYKFGWKEKRLPRVCFVDGDEPSAFGFLDPAQVVRAVHLIPAFNLGKSKSNLEMSVARKNSDKGWDWAKYYVGINQPSPSFADRDMAACYIPDIRLGHMQLTKSLPLPEDDSSMDEVVEEEIVTEDVEMSEEPLIPPEQPPAEGHVVAEEADDEGKQEDYGYVANDEEDEEDERDGDENEDLGPEDGEEPLNYDMEVLAAEGYGVL</sequence>
<comment type="caution">
    <text evidence="5">The sequence shown here is derived from an EMBL/GenBank/DDBJ whole genome shotgun (WGS) entry which is preliminary data.</text>
</comment>
<evidence type="ECO:0000256" key="3">
    <source>
        <dbReference type="SAM" id="SignalP"/>
    </source>
</evidence>
<dbReference type="Pfam" id="PF18759">
    <property type="entry name" value="Plavaka"/>
    <property type="match status" value="1"/>
</dbReference>
<gene>
    <name evidence="5" type="ORF">D9758_016445</name>
</gene>
<dbReference type="InterPro" id="IPR041078">
    <property type="entry name" value="Plavaka"/>
</dbReference>
<keyword evidence="3" id="KW-0732">Signal</keyword>
<keyword evidence="1" id="KW-0862">Zinc</keyword>
<feature type="signal peptide" evidence="3">
    <location>
        <begin position="1"/>
        <end position="34"/>
    </location>
</feature>
<name>A0A8H5FJH6_9AGAR</name>
<feature type="region of interest" description="Disordered" evidence="2">
    <location>
        <begin position="165"/>
        <end position="198"/>
    </location>
</feature>
<dbReference type="Proteomes" id="UP000559256">
    <property type="component" value="Unassembled WGS sequence"/>
</dbReference>
<feature type="compositionally biased region" description="Acidic residues" evidence="2">
    <location>
        <begin position="1175"/>
        <end position="1201"/>
    </location>
</feature>
<dbReference type="EMBL" id="JAACJM010000188">
    <property type="protein sequence ID" value="KAF5339071.1"/>
    <property type="molecule type" value="Genomic_DNA"/>
</dbReference>
<evidence type="ECO:0000259" key="4">
    <source>
        <dbReference type="PROSITE" id="PS50157"/>
    </source>
</evidence>
<reference evidence="5 6" key="1">
    <citation type="journal article" date="2020" name="ISME J.">
        <title>Uncovering the hidden diversity of litter-decomposition mechanisms in mushroom-forming fungi.</title>
        <authorList>
            <person name="Floudas D."/>
            <person name="Bentzer J."/>
            <person name="Ahren D."/>
            <person name="Johansson T."/>
            <person name="Persson P."/>
            <person name="Tunlid A."/>
        </authorList>
    </citation>
    <scope>NUCLEOTIDE SEQUENCE [LARGE SCALE GENOMIC DNA]</scope>
    <source>
        <strain evidence="5 6">CBS 291.85</strain>
    </source>
</reference>
<feature type="region of interest" description="Disordered" evidence="2">
    <location>
        <begin position="722"/>
        <end position="762"/>
    </location>
</feature>
<organism evidence="5 6">
    <name type="scientific">Tetrapyrgos nigripes</name>
    <dbReference type="NCBI Taxonomy" id="182062"/>
    <lineage>
        <taxon>Eukaryota</taxon>
        <taxon>Fungi</taxon>
        <taxon>Dikarya</taxon>
        <taxon>Basidiomycota</taxon>
        <taxon>Agaricomycotina</taxon>
        <taxon>Agaricomycetes</taxon>
        <taxon>Agaricomycetidae</taxon>
        <taxon>Agaricales</taxon>
        <taxon>Marasmiineae</taxon>
        <taxon>Marasmiaceae</taxon>
        <taxon>Tetrapyrgos</taxon>
    </lineage>
</organism>
<evidence type="ECO:0000313" key="6">
    <source>
        <dbReference type="Proteomes" id="UP000559256"/>
    </source>
</evidence>
<feature type="region of interest" description="Disordered" evidence="2">
    <location>
        <begin position="107"/>
        <end position="135"/>
    </location>
</feature>
<feature type="region of interest" description="Disordered" evidence="2">
    <location>
        <begin position="1135"/>
        <end position="1205"/>
    </location>
</feature>
<protein>
    <recommendedName>
        <fullName evidence="4">C2H2-type domain-containing protein</fullName>
    </recommendedName>
</protein>
<keyword evidence="1" id="KW-0479">Metal-binding</keyword>
<feature type="compositionally biased region" description="Pro residues" evidence="2">
    <location>
        <begin position="165"/>
        <end position="194"/>
    </location>
</feature>
<proteinExistence type="predicted"/>
<accession>A0A8H5FJH6</accession>
<dbReference type="GO" id="GO:0008270">
    <property type="term" value="F:zinc ion binding"/>
    <property type="evidence" value="ECO:0007669"/>
    <property type="project" value="UniProtKB-KW"/>
</dbReference>
<keyword evidence="1" id="KW-0863">Zinc-finger</keyword>
<dbReference type="AlphaFoldDB" id="A0A8H5FJH6"/>